<proteinExistence type="inferred from homology"/>
<dbReference type="InterPro" id="IPR051166">
    <property type="entry name" value="Threonine_Synthase"/>
</dbReference>
<dbReference type="NCBIfam" id="TIGR00260">
    <property type="entry name" value="thrC"/>
    <property type="match status" value="1"/>
</dbReference>
<name>A0A7H1NRU0_9PROT</name>
<dbReference type="Pfam" id="PF14821">
    <property type="entry name" value="Thr_synth_N"/>
    <property type="match status" value="1"/>
</dbReference>
<dbReference type="RefSeq" id="WP_203412762.1">
    <property type="nucleotide sequence ID" value="NZ_CP060244.1"/>
</dbReference>
<dbReference type="InterPro" id="IPR004450">
    <property type="entry name" value="Thr_synthase-like"/>
</dbReference>
<protein>
    <recommendedName>
        <fullName evidence="3 9">Threonine synthase</fullName>
        <ecNumber evidence="9">4.2.3.1</ecNumber>
    </recommendedName>
</protein>
<dbReference type="InterPro" id="IPR029144">
    <property type="entry name" value="Thr_synth_N"/>
</dbReference>
<dbReference type="AlphaFoldDB" id="A0A7H1NRU0"/>
<keyword evidence="5 10" id="KW-0663">Pyridoxal phosphate</keyword>
<evidence type="ECO:0000256" key="9">
    <source>
        <dbReference type="NCBIfam" id="TIGR00260"/>
    </source>
</evidence>
<dbReference type="GO" id="GO:0009088">
    <property type="term" value="P:threonine biosynthetic process"/>
    <property type="evidence" value="ECO:0007669"/>
    <property type="project" value="UniProtKB-UniRule"/>
</dbReference>
<comment type="catalytic activity">
    <reaction evidence="8">
        <text>O-phospho-L-homoserine + H2O = L-threonine + phosphate</text>
        <dbReference type="Rhea" id="RHEA:10840"/>
        <dbReference type="ChEBI" id="CHEBI:15377"/>
        <dbReference type="ChEBI" id="CHEBI:43474"/>
        <dbReference type="ChEBI" id="CHEBI:57590"/>
        <dbReference type="ChEBI" id="CHEBI:57926"/>
        <dbReference type="EC" id="4.2.3.1"/>
    </reaction>
</comment>
<evidence type="ECO:0000259" key="11">
    <source>
        <dbReference type="Pfam" id="PF14821"/>
    </source>
</evidence>
<evidence type="ECO:0000256" key="1">
    <source>
        <dbReference type="ARBA" id="ARBA00001933"/>
    </source>
</evidence>
<dbReference type="UniPathway" id="UPA00050">
    <property type="reaction ID" value="UER00065"/>
</dbReference>
<keyword evidence="6 12" id="KW-0456">Lyase</keyword>
<sequence length="466" mass="51822">MKYLSTRGEAPTLSFSSVLLTGLADDGGLYMPETWPKLKLRDWEELRSLSYPDLTALILSLFAGDDIDIKTLKKLCSTAYKRFNHKAIVPFQELTHGLFVQELFHGPTLAFKDLAMQILGQLFEYVLEKEDRTITIVGATSGDTGSAAIEALRGSKRITVVILHPSGRVSEVQRRQMTTVTDQNITNIAVEGTFDDCQDLVKAMFADQTFRNEVHLSAVNSINWARIAAQIPYYIYSALWLGAPHRAVSFAVPTGNFGNILAGWAAGKMGLPVDKFCIGSNKNDILTRFITANDMSIQEVQPSLSPSMDIQISSNFERLLFEYLNRDAEQCQTLMTTFRKNGTMAVPPPIWQAIGEKFTGLSLNDEETSQQIRKVYEQSHYLADPHSIIGIAAGQKFLQPGIPMICMATAHPAKFPDAMEKACSIRPKLPHHLASLMTKQEHSLTLPNNLAEIQSAIRNAINRNWG</sequence>
<evidence type="ECO:0000256" key="4">
    <source>
        <dbReference type="ARBA" id="ARBA00022605"/>
    </source>
</evidence>
<dbReference type="Proteomes" id="UP000516349">
    <property type="component" value="Chromosome"/>
</dbReference>
<evidence type="ECO:0000256" key="10">
    <source>
        <dbReference type="PIRSR" id="PIRSR604450-51"/>
    </source>
</evidence>
<dbReference type="SUPFAM" id="SSF53686">
    <property type="entry name" value="Tryptophan synthase beta subunit-like PLP-dependent enzymes"/>
    <property type="match status" value="1"/>
</dbReference>
<dbReference type="KEGG" id="ebla:JGUZn3_12740"/>
<reference evidence="12 13" key="1">
    <citation type="submission" date="2020-08" db="EMBL/GenBank/DDBJ databases">
        <title>Complete genome sequence of Entomobacter blattae G55GP.</title>
        <authorList>
            <person name="Poehlein A."/>
            <person name="Guzman J."/>
            <person name="Daniel R."/>
            <person name="Vilcinskas A."/>
        </authorList>
    </citation>
    <scope>NUCLEOTIDE SEQUENCE [LARGE SCALE GENOMIC DNA]</scope>
    <source>
        <strain evidence="12 13">G55GP</strain>
    </source>
</reference>
<dbReference type="InterPro" id="IPR000634">
    <property type="entry name" value="Ser/Thr_deHydtase_PyrdxlP-BS"/>
</dbReference>
<evidence type="ECO:0000256" key="5">
    <source>
        <dbReference type="ARBA" id="ARBA00022898"/>
    </source>
</evidence>
<dbReference type="InterPro" id="IPR036052">
    <property type="entry name" value="TrpB-like_PALP_sf"/>
</dbReference>
<organism evidence="12 13">
    <name type="scientific">Entomobacter blattae</name>
    <dbReference type="NCBI Taxonomy" id="2762277"/>
    <lineage>
        <taxon>Bacteria</taxon>
        <taxon>Pseudomonadati</taxon>
        <taxon>Pseudomonadota</taxon>
        <taxon>Alphaproteobacteria</taxon>
        <taxon>Acetobacterales</taxon>
        <taxon>Acetobacteraceae</taxon>
        <taxon>Entomobacter</taxon>
    </lineage>
</organism>
<dbReference type="EMBL" id="CP060244">
    <property type="protein sequence ID" value="QNT78500.1"/>
    <property type="molecule type" value="Genomic_DNA"/>
</dbReference>
<comment type="cofactor">
    <cofactor evidence="1 10">
        <name>pyridoxal 5'-phosphate</name>
        <dbReference type="ChEBI" id="CHEBI:597326"/>
    </cofactor>
</comment>
<dbReference type="Gene3D" id="3.40.50.1100">
    <property type="match status" value="2"/>
</dbReference>
<comment type="pathway">
    <text evidence="7">Amino-acid biosynthesis.</text>
</comment>
<dbReference type="PANTHER" id="PTHR42690">
    <property type="entry name" value="THREONINE SYNTHASE FAMILY MEMBER"/>
    <property type="match status" value="1"/>
</dbReference>
<dbReference type="InterPro" id="IPR037158">
    <property type="entry name" value="Thr_synth_N_sf"/>
</dbReference>
<dbReference type="GO" id="GO:0004795">
    <property type="term" value="F:threonine synthase activity"/>
    <property type="evidence" value="ECO:0007669"/>
    <property type="project" value="UniProtKB-UniRule"/>
</dbReference>
<keyword evidence="13" id="KW-1185">Reference proteome</keyword>
<gene>
    <name evidence="12" type="primary">thrC</name>
    <name evidence="12" type="ORF">JGUZn3_12740</name>
</gene>
<dbReference type="Gene3D" id="3.90.1380.10">
    <property type="entry name" value="Threonine synthase, N-terminal domain"/>
    <property type="match status" value="1"/>
</dbReference>
<dbReference type="GO" id="GO:0030170">
    <property type="term" value="F:pyridoxal phosphate binding"/>
    <property type="evidence" value="ECO:0007669"/>
    <property type="project" value="InterPro"/>
</dbReference>
<evidence type="ECO:0000256" key="6">
    <source>
        <dbReference type="ARBA" id="ARBA00023239"/>
    </source>
</evidence>
<keyword evidence="4" id="KW-0028">Amino-acid biosynthesis</keyword>
<evidence type="ECO:0000313" key="13">
    <source>
        <dbReference type="Proteomes" id="UP000516349"/>
    </source>
</evidence>
<evidence type="ECO:0000313" key="12">
    <source>
        <dbReference type="EMBL" id="QNT78500.1"/>
    </source>
</evidence>
<dbReference type="EC" id="4.2.3.1" evidence="9"/>
<accession>A0A7H1NRU0</accession>
<comment type="similarity">
    <text evidence="2">Belongs to the threonine synthase family.</text>
</comment>
<evidence type="ECO:0000256" key="8">
    <source>
        <dbReference type="ARBA" id="ARBA00049144"/>
    </source>
</evidence>
<evidence type="ECO:0000256" key="3">
    <source>
        <dbReference type="ARBA" id="ARBA00018679"/>
    </source>
</evidence>
<dbReference type="CDD" id="cd01560">
    <property type="entry name" value="Thr-synth_2"/>
    <property type="match status" value="1"/>
</dbReference>
<feature type="modified residue" description="N6-(pyridoxal phosphate)lysine" evidence="10">
    <location>
        <position position="112"/>
    </location>
</feature>
<dbReference type="PROSITE" id="PS00165">
    <property type="entry name" value="DEHYDRATASE_SER_THR"/>
    <property type="match status" value="1"/>
</dbReference>
<feature type="domain" description="Threonine synthase N-terminal" evidence="11">
    <location>
        <begin position="2"/>
        <end position="80"/>
    </location>
</feature>
<evidence type="ECO:0000256" key="2">
    <source>
        <dbReference type="ARBA" id="ARBA00005517"/>
    </source>
</evidence>
<dbReference type="PANTHER" id="PTHR42690:SF1">
    <property type="entry name" value="THREONINE SYNTHASE-LIKE 2"/>
    <property type="match status" value="1"/>
</dbReference>
<evidence type="ECO:0000256" key="7">
    <source>
        <dbReference type="ARBA" id="ARBA00029440"/>
    </source>
</evidence>
<dbReference type="Pfam" id="PF24857">
    <property type="entry name" value="THR4_C"/>
    <property type="match status" value="1"/>
</dbReference>